<evidence type="ECO:0000313" key="3">
    <source>
        <dbReference type="Proteomes" id="UP000015102"/>
    </source>
</evidence>
<evidence type="ECO:0000313" key="2">
    <source>
        <dbReference type="EnsemblMetazoa" id="MESCA004410-PA"/>
    </source>
</evidence>
<dbReference type="EMBL" id="CAQQ02027747">
    <property type="status" value="NOT_ANNOTATED_CDS"/>
    <property type="molecule type" value="Genomic_DNA"/>
</dbReference>
<dbReference type="Proteomes" id="UP000015102">
    <property type="component" value="Unassembled WGS sequence"/>
</dbReference>
<dbReference type="Pfam" id="PF13679">
    <property type="entry name" value="Methyltransf_32"/>
    <property type="match status" value="1"/>
</dbReference>
<dbReference type="EnsemblMetazoa" id="MESCA004410-RA">
    <property type="protein sequence ID" value="MESCA004410-PA"/>
    <property type="gene ID" value="MESCA004410"/>
</dbReference>
<dbReference type="OMA" id="QVRMGRN"/>
<organism evidence="2 3">
    <name type="scientific">Megaselia scalaris</name>
    <name type="common">Humpbacked fly</name>
    <name type="synonym">Phora scalaris</name>
    <dbReference type="NCBI Taxonomy" id="36166"/>
    <lineage>
        <taxon>Eukaryota</taxon>
        <taxon>Metazoa</taxon>
        <taxon>Ecdysozoa</taxon>
        <taxon>Arthropoda</taxon>
        <taxon>Hexapoda</taxon>
        <taxon>Insecta</taxon>
        <taxon>Pterygota</taxon>
        <taxon>Neoptera</taxon>
        <taxon>Endopterygota</taxon>
        <taxon>Diptera</taxon>
        <taxon>Brachycera</taxon>
        <taxon>Muscomorpha</taxon>
        <taxon>Platypezoidea</taxon>
        <taxon>Phoridae</taxon>
        <taxon>Megaseliini</taxon>
        <taxon>Megaselia</taxon>
    </lineage>
</organism>
<protein>
    <recommendedName>
        <fullName evidence="1">Methyltransferase domain-containing protein</fullName>
    </recommendedName>
</protein>
<accession>T1GLK3</accession>
<proteinExistence type="predicted"/>
<reference evidence="3" key="1">
    <citation type="submission" date="2013-02" db="EMBL/GenBank/DDBJ databases">
        <authorList>
            <person name="Hughes D."/>
        </authorList>
    </citation>
    <scope>NUCLEOTIDE SEQUENCE</scope>
    <source>
        <strain>Durham</strain>
        <strain evidence="3">NC isolate 2 -- Noor lab</strain>
    </source>
</reference>
<dbReference type="InterPro" id="IPR052220">
    <property type="entry name" value="METTL25"/>
</dbReference>
<dbReference type="PANTHER" id="PTHR12496:SF9">
    <property type="entry name" value="METHYLTRANSFERASE-LIKE PROTEIN 25-RELATED"/>
    <property type="match status" value="1"/>
</dbReference>
<dbReference type="HOGENOM" id="CLU_016581_2_2_1"/>
<name>T1GLK3_MEGSC</name>
<dbReference type="AlphaFoldDB" id="T1GLK3"/>
<evidence type="ECO:0000259" key="1">
    <source>
        <dbReference type="Pfam" id="PF13679"/>
    </source>
</evidence>
<sequence length="394" mass="44991">MSSLHKQIDAITEFLRPFSAFINCHMVNYLTDNHWEHFISSEVREEIDNFEEAIECFKKLQNFIKSCRNLYLENSKNITSSIEDVILNISEGNLLKKSNDDLSIKEFMSAKKCHEVEVASKFIHEILSLAPVDCVIDAGDGKGYLSSRLALQYKLKVLGIDASTSNTENALDRKKKLEKAWNGLTERANLLSQGITPPRRGKKAKATEIQETRPENYKTCNEFITKDVNFQKLAGEAFNGEFQSFCMTGLHTCGNLASTCLKVFQNQDDFKVLCNVGCCYHLINEEFSQDEFFGNKVLRNLNKDFGFPLSGYLKGQKIQLGRNARMLAAQSVHRTLDKKELPDKSLFYRALLEVLIVGMNENLKDTVQVGKIKNESGTFWNMSRNVTKRRVWDF</sequence>
<feature type="domain" description="Methyltransferase" evidence="1">
    <location>
        <begin position="111"/>
        <end position="285"/>
    </location>
</feature>
<dbReference type="InterPro" id="IPR029063">
    <property type="entry name" value="SAM-dependent_MTases_sf"/>
</dbReference>
<dbReference type="SUPFAM" id="SSF53335">
    <property type="entry name" value="S-adenosyl-L-methionine-dependent methyltransferases"/>
    <property type="match status" value="1"/>
</dbReference>
<dbReference type="STRING" id="36166.T1GLK3"/>
<dbReference type="InterPro" id="IPR025714">
    <property type="entry name" value="Methyltranfer_dom"/>
</dbReference>
<reference evidence="2" key="2">
    <citation type="submission" date="2015-06" db="UniProtKB">
        <authorList>
            <consortium name="EnsemblMetazoa"/>
        </authorList>
    </citation>
    <scope>IDENTIFICATION</scope>
</reference>
<keyword evidence="3" id="KW-1185">Reference proteome</keyword>
<dbReference type="PANTHER" id="PTHR12496">
    <property type="entry name" value="CGI-41 METHYLTRANSFERASE"/>
    <property type="match status" value="1"/>
</dbReference>